<proteinExistence type="predicted"/>
<feature type="compositionally biased region" description="Low complexity" evidence="1">
    <location>
        <begin position="79"/>
        <end position="91"/>
    </location>
</feature>
<feature type="compositionally biased region" description="Gly residues" evidence="1">
    <location>
        <begin position="38"/>
        <end position="50"/>
    </location>
</feature>
<protein>
    <recommendedName>
        <fullName evidence="5">Enoyl reductase</fullName>
    </recommendedName>
</protein>
<organism evidence="3 4">
    <name type="scientific">Streptomyces sp. 900105755</name>
    <dbReference type="NCBI Taxonomy" id="3154389"/>
    <lineage>
        <taxon>Bacteria</taxon>
        <taxon>Bacillati</taxon>
        <taxon>Actinomycetota</taxon>
        <taxon>Actinomycetes</taxon>
        <taxon>Kitasatosporales</taxon>
        <taxon>Streptomycetaceae</taxon>
        <taxon>Streptomyces</taxon>
    </lineage>
</organism>
<name>A0ABV1TGQ5_9ACTN</name>
<evidence type="ECO:0000256" key="1">
    <source>
        <dbReference type="SAM" id="MobiDB-lite"/>
    </source>
</evidence>
<evidence type="ECO:0000313" key="3">
    <source>
        <dbReference type="EMBL" id="MER6268889.1"/>
    </source>
</evidence>
<comment type="caution">
    <text evidence="3">The sequence shown here is derived from an EMBL/GenBank/DDBJ whole genome shotgun (WGS) entry which is preliminary data.</text>
</comment>
<evidence type="ECO:0000313" key="4">
    <source>
        <dbReference type="Proteomes" id="UP001490365"/>
    </source>
</evidence>
<dbReference type="RefSeq" id="WP_351957483.1">
    <property type="nucleotide sequence ID" value="NZ_JBEOZM010000006.1"/>
</dbReference>
<keyword evidence="2" id="KW-0732">Signal</keyword>
<keyword evidence="4" id="KW-1185">Reference proteome</keyword>
<dbReference type="EMBL" id="JBEOZM010000006">
    <property type="protein sequence ID" value="MER6268889.1"/>
    <property type="molecule type" value="Genomic_DNA"/>
</dbReference>
<feature type="region of interest" description="Disordered" evidence="1">
    <location>
        <begin position="35"/>
        <end position="94"/>
    </location>
</feature>
<gene>
    <name evidence="3" type="ORF">ABT211_16545</name>
</gene>
<evidence type="ECO:0008006" key="5">
    <source>
        <dbReference type="Google" id="ProtNLM"/>
    </source>
</evidence>
<feature type="signal peptide" evidence="2">
    <location>
        <begin position="1"/>
        <end position="34"/>
    </location>
</feature>
<sequence length="348" mass="37270">MRAEPVMKVVRLGFRTAAAIGLVLALAASFPAHADDSTGGGDTGTTGTGQTGQPDSDSSASSGKGVIGAHIQVRQSRIGSSSGSTSKSTSSDANWKPPVCWYEPMYTPDEYEEFIKSSYKGAQEPAASYAKKRAAEDYHKGDKGLWWQVQFRDDAYSSLCPVSTDNWEIWVPPAQPKQDPHQLTPETLSELAYSSINLPTPPVVLSPAPDQLKVNLGTRVKLDGDFDRVWTTASIDYKGVAMAATTVATPIALKVDAGTADADPQTCTYDLVKGDNGYTVDSKDAACNITYRRSSGSGTYPFKASITWKVTWTDSADPDGPAQQPALPDGLSTYEQNVTVKEIQAVNR</sequence>
<reference evidence="3 4" key="1">
    <citation type="submission" date="2024-06" db="EMBL/GenBank/DDBJ databases">
        <title>The Natural Products Discovery Center: Release of the First 8490 Sequenced Strains for Exploring Actinobacteria Biosynthetic Diversity.</title>
        <authorList>
            <person name="Kalkreuter E."/>
            <person name="Kautsar S.A."/>
            <person name="Yang D."/>
            <person name="Bader C.D."/>
            <person name="Teijaro C.N."/>
            <person name="Fluegel L."/>
            <person name="Davis C.M."/>
            <person name="Simpson J.R."/>
            <person name="Lauterbach L."/>
            <person name="Steele A.D."/>
            <person name="Gui C."/>
            <person name="Meng S."/>
            <person name="Li G."/>
            <person name="Viehrig K."/>
            <person name="Ye F."/>
            <person name="Su P."/>
            <person name="Kiefer A.F."/>
            <person name="Nichols A."/>
            <person name="Cepeda A.J."/>
            <person name="Yan W."/>
            <person name="Fan B."/>
            <person name="Jiang Y."/>
            <person name="Adhikari A."/>
            <person name="Zheng C.-J."/>
            <person name="Schuster L."/>
            <person name="Cowan T.M."/>
            <person name="Smanski M.J."/>
            <person name="Chevrette M.G."/>
            <person name="De Carvalho L.P.S."/>
            <person name="Shen B."/>
        </authorList>
    </citation>
    <scope>NUCLEOTIDE SEQUENCE [LARGE SCALE GENOMIC DNA]</scope>
    <source>
        <strain evidence="3 4">NPDC001694</strain>
    </source>
</reference>
<accession>A0ABV1TGQ5</accession>
<dbReference type="Proteomes" id="UP001490365">
    <property type="component" value="Unassembled WGS sequence"/>
</dbReference>
<feature type="chain" id="PRO_5046947033" description="Enoyl reductase" evidence="2">
    <location>
        <begin position="35"/>
        <end position="348"/>
    </location>
</feature>
<evidence type="ECO:0000256" key="2">
    <source>
        <dbReference type="SAM" id="SignalP"/>
    </source>
</evidence>